<reference evidence="3 4" key="1">
    <citation type="submission" date="2010-05" db="EMBL/GenBank/DDBJ databases">
        <title>The Genome Sequence of Thecamonas trahens ATCC 50062.</title>
        <authorList>
            <consortium name="The Broad Institute Genome Sequencing Platform"/>
            <person name="Russ C."/>
            <person name="Cuomo C."/>
            <person name="Shea T."/>
            <person name="Young S.K."/>
            <person name="Zeng Q."/>
            <person name="Koehrsen M."/>
            <person name="Haas B."/>
            <person name="Borodovsky M."/>
            <person name="Guigo R."/>
            <person name="Alvarado L."/>
            <person name="Berlin A."/>
            <person name="Bochicchio J."/>
            <person name="Borenstein D."/>
            <person name="Chapman S."/>
            <person name="Chen Z."/>
            <person name="Freedman E."/>
            <person name="Gellesch M."/>
            <person name="Goldberg J."/>
            <person name="Griggs A."/>
            <person name="Gujja S."/>
            <person name="Heilman E."/>
            <person name="Heiman D."/>
            <person name="Hepburn T."/>
            <person name="Howarth C."/>
            <person name="Jen D."/>
            <person name="Larson L."/>
            <person name="Mehta T."/>
            <person name="Park D."/>
            <person name="Pearson M."/>
            <person name="Roberts A."/>
            <person name="Saif S."/>
            <person name="Shenoy N."/>
            <person name="Sisk P."/>
            <person name="Stolte C."/>
            <person name="Sykes S."/>
            <person name="Thomson T."/>
            <person name="Walk T."/>
            <person name="White J."/>
            <person name="Yandava C."/>
            <person name="Burger G."/>
            <person name="Gray M.W."/>
            <person name="Holland P.W.H."/>
            <person name="King N."/>
            <person name="Lang F.B.F."/>
            <person name="Roger A.J."/>
            <person name="Ruiz-Trillo I."/>
            <person name="Lander E."/>
            <person name="Nusbaum C."/>
        </authorList>
    </citation>
    <scope>NUCLEOTIDE SEQUENCE [LARGE SCALE GENOMIC DNA]</scope>
    <source>
        <strain evidence="3 4">ATCC 50062</strain>
    </source>
</reference>
<dbReference type="Proteomes" id="UP000054408">
    <property type="component" value="Unassembled WGS sequence"/>
</dbReference>
<feature type="region of interest" description="Disordered" evidence="2">
    <location>
        <begin position="1"/>
        <end position="31"/>
    </location>
</feature>
<feature type="coiled-coil region" evidence="1">
    <location>
        <begin position="268"/>
        <end position="302"/>
    </location>
</feature>
<feature type="coiled-coil region" evidence="1">
    <location>
        <begin position="176"/>
        <end position="203"/>
    </location>
</feature>
<sequence>MSGREASESRSSRRVRSKKEKDKAKGRNYKAEYAEAKKAYDQLKAKYLDLLASVGDGEAKQARSEQAHGDDGANGAERIREGLAARTEALQLKRENAALVARVAALETELAAEASHKAKVLKERDELEVQTRELEASMSASMESVASLSATMRQVAPLVEELEGLKVTHSKLLKSHSKVRRRLEKKQNQLQLLRAELEALDARDAPEAGSPARVKMAAAVAAASAGDAPQAIADELLALPVVAAAIERASMMAKISCTMKSVETEALLLATMDELNELKVQMRQLAELNNELNAENIALLSRITSPRQ</sequence>
<evidence type="ECO:0000256" key="1">
    <source>
        <dbReference type="SAM" id="Coils"/>
    </source>
</evidence>
<keyword evidence="4" id="KW-1185">Reference proteome</keyword>
<proteinExistence type="predicted"/>
<feature type="compositionally biased region" description="Basic and acidic residues" evidence="2">
    <location>
        <begin position="19"/>
        <end position="31"/>
    </location>
</feature>
<accession>A0A0L0DED9</accession>
<protein>
    <submittedName>
        <fullName evidence="3">Uncharacterized protein</fullName>
    </submittedName>
</protein>
<dbReference type="AlphaFoldDB" id="A0A0L0DED9"/>
<feature type="coiled-coil region" evidence="1">
    <location>
        <begin position="89"/>
        <end position="137"/>
    </location>
</feature>
<feature type="compositionally biased region" description="Basic and acidic residues" evidence="2">
    <location>
        <begin position="1"/>
        <end position="11"/>
    </location>
</feature>
<dbReference type="GeneID" id="25560605"/>
<organism evidence="3 4">
    <name type="scientific">Thecamonas trahens ATCC 50062</name>
    <dbReference type="NCBI Taxonomy" id="461836"/>
    <lineage>
        <taxon>Eukaryota</taxon>
        <taxon>Apusozoa</taxon>
        <taxon>Apusomonadida</taxon>
        <taxon>Apusomonadidae</taxon>
        <taxon>Thecamonas</taxon>
    </lineage>
</organism>
<evidence type="ECO:0000256" key="2">
    <source>
        <dbReference type="SAM" id="MobiDB-lite"/>
    </source>
</evidence>
<evidence type="ECO:0000313" key="3">
    <source>
        <dbReference type="EMBL" id="KNC50664.1"/>
    </source>
</evidence>
<dbReference type="RefSeq" id="XP_013762544.1">
    <property type="nucleotide sequence ID" value="XM_013907090.1"/>
</dbReference>
<gene>
    <name evidence="3" type="ORF">AMSG_00824</name>
</gene>
<evidence type="ECO:0000313" key="4">
    <source>
        <dbReference type="Proteomes" id="UP000054408"/>
    </source>
</evidence>
<keyword evidence="1" id="KW-0175">Coiled coil</keyword>
<dbReference type="EMBL" id="GL349435">
    <property type="protein sequence ID" value="KNC50664.1"/>
    <property type="molecule type" value="Genomic_DNA"/>
</dbReference>
<name>A0A0L0DED9_THETB</name>